<keyword evidence="3" id="KW-1185">Reference proteome</keyword>
<protein>
    <submittedName>
        <fullName evidence="2">Uncharacterized protein</fullName>
    </submittedName>
</protein>
<accession>A0A392VK73</accession>
<evidence type="ECO:0000313" key="3">
    <source>
        <dbReference type="Proteomes" id="UP000265520"/>
    </source>
</evidence>
<feature type="region of interest" description="Disordered" evidence="1">
    <location>
        <begin position="1"/>
        <end position="29"/>
    </location>
</feature>
<dbReference type="Proteomes" id="UP000265520">
    <property type="component" value="Unassembled WGS sequence"/>
</dbReference>
<evidence type="ECO:0000256" key="1">
    <source>
        <dbReference type="SAM" id="MobiDB-lite"/>
    </source>
</evidence>
<reference evidence="2 3" key="1">
    <citation type="journal article" date="2018" name="Front. Plant Sci.">
        <title>Red Clover (Trifolium pratense) and Zigzag Clover (T. medium) - A Picture of Genomic Similarities and Differences.</title>
        <authorList>
            <person name="Dluhosova J."/>
            <person name="Istvanek J."/>
            <person name="Nedelnik J."/>
            <person name="Repkova J."/>
        </authorList>
    </citation>
    <scope>NUCLEOTIDE SEQUENCE [LARGE SCALE GENOMIC DNA]</scope>
    <source>
        <strain evidence="3">cv. 10/8</strain>
        <tissue evidence="2">Leaf</tissue>
    </source>
</reference>
<feature type="non-terminal residue" evidence="2">
    <location>
        <position position="29"/>
    </location>
</feature>
<dbReference type="AlphaFoldDB" id="A0A392VK73"/>
<organism evidence="2 3">
    <name type="scientific">Trifolium medium</name>
    <dbReference type="NCBI Taxonomy" id="97028"/>
    <lineage>
        <taxon>Eukaryota</taxon>
        <taxon>Viridiplantae</taxon>
        <taxon>Streptophyta</taxon>
        <taxon>Embryophyta</taxon>
        <taxon>Tracheophyta</taxon>
        <taxon>Spermatophyta</taxon>
        <taxon>Magnoliopsida</taxon>
        <taxon>eudicotyledons</taxon>
        <taxon>Gunneridae</taxon>
        <taxon>Pentapetalae</taxon>
        <taxon>rosids</taxon>
        <taxon>fabids</taxon>
        <taxon>Fabales</taxon>
        <taxon>Fabaceae</taxon>
        <taxon>Papilionoideae</taxon>
        <taxon>50 kb inversion clade</taxon>
        <taxon>NPAAA clade</taxon>
        <taxon>Hologalegina</taxon>
        <taxon>IRL clade</taxon>
        <taxon>Trifolieae</taxon>
        <taxon>Trifolium</taxon>
    </lineage>
</organism>
<evidence type="ECO:0000313" key="2">
    <source>
        <dbReference type="EMBL" id="MCI87822.1"/>
    </source>
</evidence>
<proteinExistence type="predicted"/>
<name>A0A392VK73_9FABA</name>
<sequence length="29" mass="3163">MTKPPPLKNPIELTDPPTPLPTGGKKKHE</sequence>
<dbReference type="EMBL" id="LXQA011176249">
    <property type="protein sequence ID" value="MCI87822.1"/>
    <property type="molecule type" value="Genomic_DNA"/>
</dbReference>
<comment type="caution">
    <text evidence="2">The sequence shown here is derived from an EMBL/GenBank/DDBJ whole genome shotgun (WGS) entry which is preliminary data.</text>
</comment>